<dbReference type="CDD" id="cd00540">
    <property type="entry name" value="AAG"/>
    <property type="match status" value="1"/>
</dbReference>
<dbReference type="RefSeq" id="WP_208674383.1">
    <property type="nucleotide sequence ID" value="NZ_CP030139.2"/>
</dbReference>
<dbReference type="SUPFAM" id="SSF50486">
    <property type="entry name" value="FMT C-terminal domain-like"/>
    <property type="match status" value="1"/>
</dbReference>
<dbReference type="EC" id="3.2.2.-" evidence="5"/>
<reference evidence="6 7" key="1">
    <citation type="journal article" date="2018" name="Sci. Rep.">
        <title>Genome Features and Biochemical Characteristics of a Robust, Fast Growing and Naturally Transformable Cyanobacterium Synechococcus elongatus PCC 11801 Isolated from India.</title>
        <authorList>
            <person name="Jaiswal D."/>
            <person name="Sengupta A."/>
            <person name="Sohoni S."/>
            <person name="Sengupta S."/>
            <person name="Phadnavis A.G."/>
            <person name="Pakrasi H.B."/>
            <person name="Wangikar P.P."/>
        </authorList>
    </citation>
    <scope>NUCLEOTIDE SEQUENCE [LARGE SCALE GENOMIC DNA]</scope>
    <source>
        <strain evidence="6 7">PCC 11801</strain>
    </source>
</reference>
<protein>
    <recommendedName>
        <fullName evidence="5">Putative 3-methyladenine DNA glycosylase</fullName>
        <ecNumber evidence="5">3.2.2.-</ecNumber>
    </recommendedName>
</protein>
<dbReference type="Proteomes" id="UP000267249">
    <property type="component" value="Chromosome"/>
</dbReference>
<dbReference type="Pfam" id="PF02245">
    <property type="entry name" value="Pur_DNA_glyco"/>
    <property type="match status" value="1"/>
</dbReference>
<name>A0AAN1QQ63_SYNEL</name>
<gene>
    <name evidence="6" type="ORF">DOP62_12975</name>
</gene>
<proteinExistence type="inferred from homology"/>
<dbReference type="PANTHER" id="PTHR10429:SF0">
    <property type="entry name" value="DNA-3-METHYLADENINE GLYCOSYLASE"/>
    <property type="match status" value="1"/>
</dbReference>
<evidence type="ECO:0000256" key="1">
    <source>
        <dbReference type="ARBA" id="ARBA00009232"/>
    </source>
</evidence>
<sequence>MLEQPWQPLLTQPATDAAIALLGCWLVRRFADGRVIRGRIVETEAYAPGDPACHGYRRQTDRNRSMFGPPGQVYVYQIYGRYHCINLATEAGGLASAVLIRALEFPDIEAIAASGPGRLCRFLEIDRQLDGAYLGPTSPLDVEVVDQPLGRIIQTTRIGLTQGTDLPWRWYLAESPAVSRRDRRAEALQRGV</sequence>
<evidence type="ECO:0000256" key="5">
    <source>
        <dbReference type="HAMAP-Rule" id="MF_00527"/>
    </source>
</evidence>
<dbReference type="GO" id="GO:0006284">
    <property type="term" value="P:base-excision repair"/>
    <property type="evidence" value="ECO:0007669"/>
    <property type="project" value="InterPro"/>
</dbReference>
<dbReference type="InterPro" id="IPR011034">
    <property type="entry name" value="Formyl_transferase-like_C_sf"/>
</dbReference>
<dbReference type="GO" id="GO:0003905">
    <property type="term" value="F:alkylbase DNA N-glycosylase activity"/>
    <property type="evidence" value="ECO:0007669"/>
    <property type="project" value="InterPro"/>
</dbReference>
<organism evidence="6 7">
    <name type="scientific">Synechococcus elongatus PCC 11801</name>
    <dbReference type="NCBI Taxonomy" id="2219813"/>
    <lineage>
        <taxon>Bacteria</taxon>
        <taxon>Bacillati</taxon>
        <taxon>Cyanobacteriota</taxon>
        <taxon>Cyanophyceae</taxon>
        <taxon>Synechococcales</taxon>
        <taxon>Synechococcaceae</taxon>
        <taxon>Synechococcus</taxon>
    </lineage>
</organism>
<dbReference type="InterPro" id="IPR036995">
    <property type="entry name" value="MPG_sf"/>
</dbReference>
<dbReference type="EMBL" id="CP030139">
    <property type="protein sequence ID" value="AZB73498.1"/>
    <property type="molecule type" value="Genomic_DNA"/>
</dbReference>
<dbReference type="PANTHER" id="PTHR10429">
    <property type="entry name" value="DNA-3-METHYLADENINE GLYCOSYLASE"/>
    <property type="match status" value="1"/>
</dbReference>
<keyword evidence="2 5" id="KW-0227">DNA damage</keyword>
<dbReference type="AlphaFoldDB" id="A0AAN1QQ63"/>
<evidence type="ECO:0000256" key="2">
    <source>
        <dbReference type="ARBA" id="ARBA00022763"/>
    </source>
</evidence>
<dbReference type="HAMAP" id="MF_00527">
    <property type="entry name" value="3MGH"/>
    <property type="match status" value="1"/>
</dbReference>
<accession>A0AAN1QQ63</accession>
<keyword evidence="4 5" id="KW-0234">DNA repair</keyword>
<dbReference type="Gene3D" id="3.10.300.10">
    <property type="entry name" value="Methylpurine-DNA glycosylase (MPG)"/>
    <property type="match status" value="2"/>
</dbReference>
<comment type="similarity">
    <text evidence="1 5">Belongs to the DNA glycosylase MPG family.</text>
</comment>
<evidence type="ECO:0000313" key="6">
    <source>
        <dbReference type="EMBL" id="AZB73498.1"/>
    </source>
</evidence>
<keyword evidence="3 5" id="KW-0378">Hydrolase</keyword>
<dbReference type="GO" id="GO:0003677">
    <property type="term" value="F:DNA binding"/>
    <property type="evidence" value="ECO:0007669"/>
    <property type="project" value="InterPro"/>
</dbReference>
<dbReference type="InterPro" id="IPR003180">
    <property type="entry name" value="MPG"/>
</dbReference>
<dbReference type="NCBIfam" id="TIGR00567">
    <property type="entry name" value="3mg"/>
    <property type="match status" value="1"/>
</dbReference>
<evidence type="ECO:0000256" key="3">
    <source>
        <dbReference type="ARBA" id="ARBA00022801"/>
    </source>
</evidence>
<evidence type="ECO:0000256" key="4">
    <source>
        <dbReference type="ARBA" id="ARBA00023204"/>
    </source>
</evidence>
<evidence type="ECO:0000313" key="7">
    <source>
        <dbReference type="Proteomes" id="UP000267249"/>
    </source>
</evidence>